<dbReference type="EMBL" id="QEKO01000001">
    <property type="protein sequence ID" value="PVY68193.1"/>
    <property type="molecule type" value="Genomic_DNA"/>
</dbReference>
<dbReference type="InterPro" id="IPR036388">
    <property type="entry name" value="WH-like_DNA-bd_sf"/>
</dbReference>
<evidence type="ECO:0000313" key="6">
    <source>
        <dbReference type="Proteomes" id="UP000246145"/>
    </source>
</evidence>
<dbReference type="Proteomes" id="UP000246145">
    <property type="component" value="Unassembled WGS sequence"/>
</dbReference>
<evidence type="ECO:0000259" key="4">
    <source>
        <dbReference type="PROSITE" id="PS50949"/>
    </source>
</evidence>
<dbReference type="InterPro" id="IPR036390">
    <property type="entry name" value="WH_DNA-bd_sf"/>
</dbReference>
<dbReference type="Gene3D" id="3.40.1410.10">
    <property type="entry name" value="Chorismate lyase-like"/>
    <property type="match status" value="1"/>
</dbReference>
<dbReference type="SMART" id="SM00866">
    <property type="entry name" value="UTRA"/>
    <property type="match status" value="1"/>
</dbReference>
<keyword evidence="1" id="KW-0805">Transcription regulation</keyword>
<dbReference type="SUPFAM" id="SSF46785">
    <property type="entry name" value="Winged helix' DNA-binding domain"/>
    <property type="match status" value="1"/>
</dbReference>
<evidence type="ECO:0000256" key="3">
    <source>
        <dbReference type="ARBA" id="ARBA00023163"/>
    </source>
</evidence>
<feature type="domain" description="HTH gntR-type" evidence="4">
    <location>
        <begin position="16"/>
        <end position="84"/>
    </location>
</feature>
<keyword evidence="3" id="KW-0804">Transcription</keyword>
<sequence>MQSPMPTLDPAASSGLPLYKEVKRQIVQALSAAEWKPGDMIPSEKQLCARFGVSIGTLRKAIDDLVAENILVRHQGRGTFVAVHHRGPRLFRFFNLVDGEGQRTYPQLEITGFSKGRADKAVAARLGLATGARIYRIATVRSIEGKPLLAEDITLSQDLFPGLTAEKVHQRPSTLYNLYQVAYGINVVRIEEGVQAAIADDEYARRLGMPPGLPVLQVRRVAFSYNDQPVEYRVSHIDTRNHEYFRAVS</sequence>
<dbReference type="AlphaFoldDB" id="A0A2U1CQM4"/>
<keyword evidence="6" id="KW-1185">Reference proteome</keyword>
<keyword evidence="2" id="KW-0238">DNA-binding</keyword>
<dbReference type="SMART" id="SM00345">
    <property type="entry name" value="HTH_GNTR"/>
    <property type="match status" value="1"/>
</dbReference>
<dbReference type="InterPro" id="IPR028978">
    <property type="entry name" value="Chorismate_lyase_/UTRA_dom_sf"/>
</dbReference>
<dbReference type="PANTHER" id="PTHR44846">
    <property type="entry name" value="MANNOSYL-D-GLYCERATE TRANSPORT/METABOLISM SYSTEM REPRESSOR MNGR-RELATED"/>
    <property type="match status" value="1"/>
</dbReference>
<organism evidence="5 6">
    <name type="scientific">Pusillimonas noertemannii</name>
    <dbReference type="NCBI Taxonomy" id="305977"/>
    <lineage>
        <taxon>Bacteria</taxon>
        <taxon>Pseudomonadati</taxon>
        <taxon>Pseudomonadota</taxon>
        <taxon>Betaproteobacteria</taxon>
        <taxon>Burkholderiales</taxon>
        <taxon>Alcaligenaceae</taxon>
        <taxon>Pusillimonas</taxon>
    </lineage>
</organism>
<dbReference type="GO" id="GO:0045892">
    <property type="term" value="P:negative regulation of DNA-templated transcription"/>
    <property type="evidence" value="ECO:0007669"/>
    <property type="project" value="TreeGrafter"/>
</dbReference>
<dbReference type="GO" id="GO:0003677">
    <property type="term" value="F:DNA binding"/>
    <property type="evidence" value="ECO:0007669"/>
    <property type="project" value="UniProtKB-KW"/>
</dbReference>
<dbReference type="InterPro" id="IPR011663">
    <property type="entry name" value="UTRA"/>
</dbReference>
<name>A0A2U1CQM4_9BURK</name>
<evidence type="ECO:0000313" key="5">
    <source>
        <dbReference type="EMBL" id="PVY68193.1"/>
    </source>
</evidence>
<dbReference type="GO" id="GO:0003700">
    <property type="term" value="F:DNA-binding transcription factor activity"/>
    <property type="evidence" value="ECO:0007669"/>
    <property type="project" value="InterPro"/>
</dbReference>
<dbReference type="Pfam" id="PF07702">
    <property type="entry name" value="UTRA"/>
    <property type="match status" value="1"/>
</dbReference>
<reference evidence="5 6" key="1">
    <citation type="submission" date="2018-04" db="EMBL/GenBank/DDBJ databases">
        <title>Genomic Encyclopedia of Type Strains, Phase IV (KMG-IV): sequencing the most valuable type-strain genomes for metagenomic binning, comparative biology and taxonomic classification.</title>
        <authorList>
            <person name="Goeker M."/>
        </authorList>
    </citation>
    <scope>NUCLEOTIDE SEQUENCE [LARGE SCALE GENOMIC DNA]</scope>
    <source>
        <strain evidence="5 6">DSM 10065</strain>
    </source>
</reference>
<evidence type="ECO:0000256" key="1">
    <source>
        <dbReference type="ARBA" id="ARBA00023015"/>
    </source>
</evidence>
<proteinExistence type="predicted"/>
<accession>A0A2U1CQM4</accession>
<gene>
    <name evidence="5" type="ORF">C7440_0582</name>
</gene>
<dbReference type="InterPro" id="IPR050679">
    <property type="entry name" value="Bact_HTH_transcr_reg"/>
</dbReference>
<dbReference type="InterPro" id="IPR000524">
    <property type="entry name" value="Tscrpt_reg_HTH_GntR"/>
</dbReference>
<dbReference type="PROSITE" id="PS50949">
    <property type="entry name" value="HTH_GNTR"/>
    <property type="match status" value="1"/>
</dbReference>
<protein>
    <submittedName>
        <fullName evidence="5">GntR family transcriptional regulator</fullName>
    </submittedName>
</protein>
<dbReference type="Gene3D" id="1.10.10.10">
    <property type="entry name" value="Winged helix-like DNA-binding domain superfamily/Winged helix DNA-binding domain"/>
    <property type="match status" value="1"/>
</dbReference>
<dbReference type="STRING" id="1231391.GCA_000308195_03402"/>
<dbReference type="Pfam" id="PF00392">
    <property type="entry name" value="GntR"/>
    <property type="match status" value="1"/>
</dbReference>
<evidence type="ECO:0000256" key="2">
    <source>
        <dbReference type="ARBA" id="ARBA00023125"/>
    </source>
</evidence>
<dbReference type="SUPFAM" id="SSF64288">
    <property type="entry name" value="Chorismate lyase-like"/>
    <property type="match status" value="1"/>
</dbReference>
<dbReference type="CDD" id="cd07377">
    <property type="entry name" value="WHTH_GntR"/>
    <property type="match status" value="1"/>
</dbReference>
<comment type="caution">
    <text evidence="5">The sequence shown here is derived from an EMBL/GenBank/DDBJ whole genome shotgun (WGS) entry which is preliminary data.</text>
</comment>
<dbReference type="PANTHER" id="PTHR44846:SF1">
    <property type="entry name" value="MANNOSYL-D-GLYCERATE TRANSPORT_METABOLISM SYSTEM REPRESSOR MNGR-RELATED"/>
    <property type="match status" value="1"/>
</dbReference>